<dbReference type="STRING" id="1314800.A0A1B7MZP5"/>
<organism evidence="1 2">
    <name type="scientific">Rhizopogon vinicolor AM-OR11-026</name>
    <dbReference type="NCBI Taxonomy" id="1314800"/>
    <lineage>
        <taxon>Eukaryota</taxon>
        <taxon>Fungi</taxon>
        <taxon>Dikarya</taxon>
        <taxon>Basidiomycota</taxon>
        <taxon>Agaricomycotina</taxon>
        <taxon>Agaricomycetes</taxon>
        <taxon>Agaricomycetidae</taxon>
        <taxon>Boletales</taxon>
        <taxon>Suillineae</taxon>
        <taxon>Rhizopogonaceae</taxon>
        <taxon>Rhizopogon</taxon>
    </lineage>
</organism>
<protein>
    <recommendedName>
        <fullName evidence="3">F-box domain-containing protein</fullName>
    </recommendedName>
</protein>
<evidence type="ECO:0000313" key="2">
    <source>
        <dbReference type="Proteomes" id="UP000092154"/>
    </source>
</evidence>
<dbReference type="EMBL" id="KV448314">
    <property type="protein sequence ID" value="OAX38076.1"/>
    <property type="molecule type" value="Genomic_DNA"/>
</dbReference>
<dbReference type="Proteomes" id="UP000092154">
    <property type="component" value="Unassembled WGS sequence"/>
</dbReference>
<evidence type="ECO:0008006" key="3">
    <source>
        <dbReference type="Google" id="ProtNLM"/>
    </source>
</evidence>
<name>A0A1B7MZP5_9AGAM</name>
<keyword evidence="2" id="KW-1185">Reference proteome</keyword>
<dbReference type="OrthoDB" id="3232644at2759"/>
<dbReference type="AlphaFoldDB" id="A0A1B7MZP5"/>
<reference evidence="1 2" key="1">
    <citation type="submission" date="2016-06" db="EMBL/GenBank/DDBJ databases">
        <title>Comparative genomics of the ectomycorrhizal sister species Rhizopogon vinicolor and Rhizopogon vesiculosus (Basidiomycota: Boletales) reveals a divergence of the mating type B locus.</title>
        <authorList>
            <consortium name="DOE Joint Genome Institute"/>
            <person name="Mujic A.B."/>
            <person name="Kuo A."/>
            <person name="Tritt A."/>
            <person name="Lipzen A."/>
            <person name="Chen C."/>
            <person name="Johnson J."/>
            <person name="Sharma A."/>
            <person name="Barry K."/>
            <person name="Grigoriev I.V."/>
            <person name="Spatafora J.W."/>
        </authorList>
    </citation>
    <scope>NUCLEOTIDE SEQUENCE [LARGE SCALE GENOMIC DNA]</scope>
    <source>
        <strain evidence="1 2">AM-OR11-026</strain>
    </source>
</reference>
<sequence length="423" mass="47079">MNSISPNAHTLPHFPPELWLRIFNLATDVPGLLSCDGPAPSDLPRPLVKAQEQRLLKESLITTKNIILVCKTWHALATEFLYRSVLVTSVASLSPLFAALDRRPSGAARSGLIGWWTRRLDVSIQDERCEASDYALLADIIRQFPNLSIVTLSMPMLPYNDCWLRQLPKPVVMALAESCGPSLRVFDCSESILRPCREDLMQLLAAASNLSVLRCPICSPGAGDKSPSARRDVPVMTELQSVSLMSVFLRDFLPSDKDANHFPALRQLTYDCIPPPFHDYTWKNFVKLSCANVTSVHLDFSLQGDSLQKELDLLTECCSSLNDLVIYLRSWTELKPNLILPPSVSYLGLHSKLLKAPAFHFQQLFTALHTISGSKLKTVRLLHADAAEDVRETYGSSLANDLADITSCITFCIEDYEGRPLLV</sequence>
<proteinExistence type="predicted"/>
<evidence type="ECO:0000313" key="1">
    <source>
        <dbReference type="EMBL" id="OAX38076.1"/>
    </source>
</evidence>
<gene>
    <name evidence="1" type="ORF">K503DRAFT_770850</name>
</gene>
<dbReference type="InParanoid" id="A0A1B7MZP5"/>
<accession>A0A1B7MZP5</accession>